<dbReference type="EMBL" id="CP132921">
    <property type="protein sequence ID" value="WMW06887.1"/>
    <property type="molecule type" value="Genomic_DNA"/>
</dbReference>
<evidence type="ECO:0000256" key="6">
    <source>
        <dbReference type="ARBA" id="ARBA00022679"/>
    </source>
</evidence>
<evidence type="ECO:0000256" key="4">
    <source>
        <dbReference type="ARBA" id="ARBA00010480"/>
    </source>
</evidence>
<evidence type="ECO:0000256" key="3">
    <source>
        <dbReference type="ARBA" id="ARBA00005125"/>
    </source>
</evidence>
<evidence type="ECO:0000256" key="5">
    <source>
        <dbReference type="ARBA" id="ARBA00012461"/>
    </source>
</evidence>
<dbReference type="Pfam" id="PF00483">
    <property type="entry name" value="NTP_transferase"/>
    <property type="match status" value="1"/>
</dbReference>
<evidence type="ECO:0000256" key="12">
    <source>
        <dbReference type="SAM" id="Phobius"/>
    </source>
</evidence>
<keyword evidence="12" id="KW-1133">Transmembrane helix</keyword>
<comment type="pathway">
    <text evidence="3">Bacterial outer membrane biogenesis; LPS O-antigen biosynthesis.</text>
</comment>
<keyword evidence="12" id="KW-0812">Transmembrane</keyword>
<evidence type="ECO:0000313" key="15">
    <source>
        <dbReference type="Proteomes" id="UP001183127"/>
    </source>
</evidence>
<gene>
    <name evidence="14" type="primary">rfbA</name>
    <name evidence="14" type="ORF">RAH46_05980</name>
</gene>
<dbReference type="GO" id="GO:0008879">
    <property type="term" value="F:glucose-1-phosphate thymidylyltransferase activity"/>
    <property type="evidence" value="ECO:0007669"/>
    <property type="project" value="UniProtKB-EC"/>
</dbReference>
<accession>A0ABY9QW67</accession>
<proteinExistence type="inferred from homology"/>
<comment type="function">
    <text evidence="11">Catalyzes the formation of dTDP-glucose, from dTTP and glucose 1-phosphate, as well as its pyrophosphorolysis.</text>
</comment>
<comment type="pathway">
    <text evidence="2">Carbohydrate biosynthesis; dTDP-L-rhamnose biosynthesis.</text>
</comment>
<reference evidence="14 15" key="1">
    <citation type="submission" date="2023-08" db="EMBL/GenBank/DDBJ databases">
        <title>Complete Genome Sequence of Pseudomonas entomophila TVIN A01.</title>
        <authorList>
            <person name="Shelke T."/>
            <person name="Mahar N.S."/>
            <person name="Gupta I."/>
            <person name="Gupta V."/>
        </authorList>
    </citation>
    <scope>NUCLEOTIDE SEQUENCE [LARGE SCALE GENOMIC DNA]</scope>
    <source>
        <strain evidence="14 15">TVIN-A01</strain>
    </source>
</reference>
<feature type="domain" description="Nucleotidyl transferase" evidence="13">
    <location>
        <begin position="7"/>
        <end position="243"/>
    </location>
</feature>
<keyword evidence="6 11" id="KW-0808">Transferase</keyword>
<dbReference type="Gene3D" id="3.90.550.10">
    <property type="entry name" value="Spore Coat Polysaccharide Biosynthesis Protein SpsA, Chain A"/>
    <property type="match status" value="1"/>
</dbReference>
<sequence>MKKTTYKGILLAGGSGTRLHPITLGVSKQSLPIYDKPMIYYPLSVLMLAGISEILVISTPTDLPGFQRMLGDGSQFGIKLSYAEQPSPDGLAQAFIIGKEFVGDDNVCLVLGDNIFYGTQFSDTLRQAASRESGATVFGYYVADPQAFGVVEFDAQGKAISIEEKPKAPKSNYAVTGLYFYDNQVLDIAAQVKPSARGELEITDINNAYLERGTLNVNVLGRGFAWLDTGTHDSLLEAGNFVQAIENRQGLKVACLEEIAFQNGWINQAQLLARASALKKTSYGQYLASIAAAADDDVVKALIA</sequence>
<keyword evidence="15" id="KW-1185">Reference proteome</keyword>
<dbReference type="InterPro" id="IPR005907">
    <property type="entry name" value="G1P_thy_trans_s"/>
</dbReference>
<evidence type="ECO:0000256" key="11">
    <source>
        <dbReference type="RuleBase" id="RU003706"/>
    </source>
</evidence>
<evidence type="ECO:0000259" key="13">
    <source>
        <dbReference type="Pfam" id="PF00483"/>
    </source>
</evidence>
<dbReference type="InterPro" id="IPR029044">
    <property type="entry name" value="Nucleotide-diphossugar_trans"/>
</dbReference>
<evidence type="ECO:0000256" key="1">
    <source>
        <dbReference type="ARBA" id="ARBA00001946"/>
    </source>
</evidence>
<dbReference type="EC" id="2.7.7.24" evidence="5 11"/>
<evidence type="ECO:0000256" key="9">
    <source>
        <dbReference type="ARBA" id="ARBA00022842"/>
    </source>
</evidence>
<dbReference type="PANTHER" id="PTHR43532">
    <property type="entry name" value="GLUCOSE-1-PHOSPHATE THYMIDYLYLTRANSFERASE"/>
    <property type="match status" value="1"/>
</dbReference>
<comment type="cofactor">
    <cofactor evidence="1">
        <name>Mg(2+)</name>
        <dbReference type="ChEBI" id="CHEBI:18420"/>
    </cofactor>
</comment>
<name>A0ABY9QW67_9PSED</name>
<keyword evidence="9 11" id="KW-0460">Magnesium</keyword>
<feature type="transmembrane region" description="Helical" evidence="12">
    <location>
        <begin position="39"/>
        <end position="59"/>
    </location>
</feature>
<keyword evidence="12" id="KW-0472">Membrane</keyword>
<organism evidence="14 15">
    <name type="scientific">Pseudomonas entomophila</name>
    <dbReference type="NCBI Taxonomy" id="312306"/>
    <lineage>
        <taxon>Bacteria</taxon>
        <taxon>Pseudomonadati</taxon>
        <taxon>Pseudomonadota</taxon>
        <taxon>Gammaproteobacteria</taxon>
        <taxon>Pseudomonadales</taxon>
        <taxon>Pseudomonadaceae</taxon>
        <taxon>Pseudomonas</taxon>
    </lineage>
</organism>
<evidence type="ECO:0000256" key="2">
    <source>
        <dbReference type="ARBA" id="ARBA00004781"/>
    </source>
</evidence>
<protein>
    <recommendedName>
        <fullName evidence="5 11">Glucose-1-phosphate thymidylyltransferase</fullName>
        <ecNumber evidence="5 11">2.7.7.24</ecNumber>
    </recommendedName>
</protein>
<keyword evidence="8 11" id="KW-0479">Metal-binding</keyword>
<keyword evidence="7 11" id="KW-0548">Nucleotidyltransferase</keyword>
<dbReference type="Proteomes" id="UP001183127">
    <property type="component" value="Chromosome"/>
</dbReference>
<evidence type="ECO:0000313" key="14">
    <source>
        <dbReference type="EMBL" id="WMW06887.1"/>
    </source>
</evidence>
<dbReference type="CDD" id="cd02538">
    <property type="entry name" value="G1P_TT_short"/>
    <property type="match status" value="1"/>
</dbReference>
<dbReference type="GeneID" id="32807709"/>
<comment type="catalytic activity">
    <reaction evidence="10 11">
        <text>dTTP + alpha-D-glucose 1-phosphate + H(+) = dTDP-alpha-D-glucose + diphosphate</text>
        <dbReference type="Rhea" id="RHEA:15225"/>
        <dbReference type="ChEBI" id="CHEBI:15378"/>
        <dbReference type="ChEBI" id="CHEBI:33019"/>
        <dbReference type="ChEBI" id="CHEBI:37568"/>
        <dbReference type="ChEBI" id="CHEBI:57477"/>
        <dbReference type="ChEBI" id="CHEBI:58601"/>
        <dbReference type="EC" id="2.7.7.24"/>
    </reaction>
</comment>
<dbReference type="SUPFAM" id="SSF53448">
    <property type="entry name" value="Nucleotide-diphospho-sugar transferases"/>
    <property type="match status" value="1"/>
</dbReference>
<dbReference type="InterPro" id="IPR005835">
    <property type="entry name" value="NTP_transferase_dom"/>
</dbReference>
<evidence type="ECO:0000256" key="7">
    <source>
        <dbReference type="ARBA" id="ARBA00022695"/>
    </source>
</evidence>
<evidence type="ECO:0000256" key="8">
    <source>
        <dbReference type="ARBA" id="ARBA00022723"/>
    </source>
</evidence>
<dbReference type="RefSeq" id="WP_011535765.1">
    <property type="nucleotide sequence ID" value="NZ_CP132921.1"/>
</dbReference>
<dbReference type="NCBIfam" id="TIGR01207">
    <property type="entry name" value="rmlA"/>
    <property type="match status" value="1"/>
</dbReference>
<dbReference type="PANTHER" id="PTHR43532:SF1">
    <property type="entry name" value="GLUCOSE-1-PHOSPHATE THYMIDYLYLTRANSFERASE 1"/>
    <property type="match status" value="1"/>
</dbReference>
<evidence type="ECO:0000256" key="10">
    <source>
        <dbReference type="ARBA" id="ARBA00049336"/>
    </source>
</evidence>
<comment type="similarity">
    <text evidence="4 11">Belongs to the glucose-1-phosphate thymidylyltransferase family.</text>
</comment>